<gene>
    <name evidence="5" type="ORF">APZ42_020230</name>
</gene>
<dbReference type="InterPro" id="IPR036265">
    <property type="entry name" value="HIT-like_sf"/>
</dbReference>
<dbReference type="PROSITE" id="PS51084">
    <property type="entry name" value="HIT_2"/>
    <property type="match status" value="1"/>
</dbReference>
<dbReference type="SUPFAM" id="SSF54197">
    <property type="entry name" value="HIT-like"/>
    <property type="match status" value="1"/>
</dbReference>
<dbReference type="Proteomes" id="UP000076858">
    <property type="component" value="Unassembled WGS sequence"/>
</dbReference>
<feature type="domain" description="HIT" evidence="4">
    <location>
        <begin position="20"/>
        <end position="128"/>
    </location>
</feature>
<dbReference type="PRINTS" id="PR00332">
    <property type="entry name" value="HISTRIAD"/>
</dbReference>
<accession>A0A162CN69</accession>
<proteinExistence type="predicted"/>
<dbReference type="OrthoDB" id="672793at2759"/>
<dbReference type="InterPro" id="IPR011146">
    <property type="entry name" value="HIT-like"/>
</dbReference>
<sequence>MEEVERAKEAAAQPPPATTIFGKIIDGSIPAKIIYRDNKCLAFHDVNPQAPVHFLVIPIKPITMLETAEAADQELLGHLMLVAKKVAADLNLQRGYRLVINNGEEGCQSVFHLHIHVLGGRQLGWPPG</sequence>
<evidence type="ECO:0000313" key="6">
    <source>
        <dbReference type="Proteomes" id="UP000076858"/>
    </source>
</evidence>
<dbReference type="GO" id="GO:0003824">
    <property type="term" value="F:catalytic activity"/>
    <property type="evidence" value="ECO:0007669"/>
    <property type="project" value="InterPro"/>
</dbReference>
<keyword evidence="6" id="KW-1185">Reference proteome</keyword>
<dbReference type="AlphaFoldDB" id="A0A162CN69"/>
<dbReference type="InterPro" id="IPR001310">
    <property type="entry name" value="Histidine_triad_HIT"/>
</dbReference>
<evidence type="ECO:0000313" key="5">
    <source>
        <dbReference type="EMBL" id="KZS14846.1"/>
    </source>
</evidence>
<dbReference type="CDD" id="cd01276">
    <property type="entry name" value="PKCI_related"/>
    <property type="match status" value="1"/>
</dbReference>
<organism evidence="5 6">
    <name type="scientific">Daphnia magna</name>
    <dbReference type="NCBI Taxonomy" id="35525"/>
    <lineage>
        <taxon>Eukaryota</taxon>
        <taxon>Metazoa</taxon>
        <taxon>Ecdysozoa</taxon>
        <taxon>Arthropoda</taxon>
        <taxon>Crustacea</taxon>
        <taxon>Branchiopoda</taxon>
        <taxon>Diplostraca</taxon>
        <taxon>Cladocera</taxon>
        <taxon>Anomopoda</taxon>
        <taxon>Daphniidae</taxon>
        <taxon>Daphnia</taxon>
    </lineage>
</organism>
<name>A0A162CN69_9CRUS</name>
<dbReference type="FunFam" id="3.30.428.10:FF:000005">
    <property type="entry name" value="Histidine triad nucleotide-binding protein 1"/>
    <property type="match status" value="1"/>
</dbReference>
<dbReference type="PANTHER" id="PTHR23089">
    <property type="entry name" value="HISTIDINE TRIAD HIT PROTEIN"/>
    <property type="match status" value="1"/>
</dbReference>
<dbReference type="InterPro" id="IPR019808">
    <property type="entry name" value="Histidine_triad_CS"/>
</dbReference>
<reference evidence="5 6" key="1">
    <citation type="submission" date="2016-03" db="EMBL/GenBank/DDBJ databases">
        <title>EvidentialGene: Evidence-directed Construction of Genes on Genomes.</title>
        <authorList>
            <person name="Gilbert D.G."/>
            <person name="Choi J.-H."/>
            <person name="Mockaitis K."/>
            <person name="Colbourne J."/>
            <person name="Pfrender M."/>
        </authorList>
    </citation>
    <scope>NUCLEOTIDE SEQUENCE [LARGE SCALE GENOMIC DNA]</scope>
    <source>
        <strain evidence="5 6">Xinb3</strain>
        <tissue evidence="5">Complete organism</tissue>
    </source>
</reference>
<comment type="caution">
    <text evidence="5">The sequence shown here is derived from an EMBL/GenBank/DDBJ whole genome shotgun (WGS) entry which is preliminary data.</text>
</comment>
<feature type="active site" description="Tele-AMP-histidine intermediate" evidence="1">
    <location>
        <position position="114"/>
    </location>
</feature>
<evidence type="ECO:0000256" key="2">
    <source>
        <dbReference type="PIRSR" id="PIRSR601310-3"/>
    </source>
</evidence>
<dbReference type="Pfam" id="PF01230">
    <property type="entry name" value="HIT"/>
    <property type="match status" value="1"/>
</dbReference>
<protein>
    <recommendedName>
        <fullName evidence="4">HIT domain-containing protein</fullName>
    </recommendedName>
</protein>
<evidence type="ECO:0000256" key="3">
    <source>
        <dbReference type="PROSITE-ProRule" id="PRU00464"/>
    </source>
</evidence>
<dbReference type="Gene3D" id="3.30.428.10">
    <property type="entry name" value="HIT-like"/>
    <property type="match status" value="1"/>
</dbReference>
<evidence type="ECO:0000256" key="1">
    <source>
        <dbReference type="PIRSR" id="PIRSR601310-1"/>
    </source>
</evidence>
<evidence type="ECO:0000259" key="4">
    <source>
        <dbReference type="PROSITE" id="PS51084"/>
    </source>
</evidence>
<dbReference type="EMBL" id="LRGB01000944">
    <property type="protein sequence ID" value="KZS14846.1"/>
    <property type="molecule type" value="Genomic_DNA"/>
</dbReference>
<dbReference type="STRING" id="35525.A0A162CN69"/>
<feature type="short sequence motif" description="Histidine triad motif" evidence="2 3">
    <location>
        <begin position="112"/>
        <end position="116"/>
    </location>
</feature>
<dbReference type="PROSITE" id="PS00892">
    <property type="entry name" value="HIT_1"/>
    <property type="match status" value="1"/>
</dbReference>